<dbReference type="KEGG" id="epa:110240779"/>
<feature type="chain" id="PRO_5036964805" description="Enoyl reductase (ER) domain-containing protein" evidence="3">
    <location>
        <begin position="21"/>
        <end position="359"/>
    </location>
</feature>
<sequence>MRWSNLQFFLTFCVTCSAMASQNMRAVLYEPGGPEKMWIGEVPRPNLRPNELLLRVYYSALNRADTLQRKGGYPPPPGESEILGVEVSGVVEELHSTCKLNWRKGDRVMALVPGGGYADYVTVHEAHAMAVPESFSLSNAAAIPEVWLTSYQLLHFIGKVQSGDNVLIHAGGSGVGTSLVQLTRLAGAIPYVTAGSESKIQNAVALGAEAGFNYKTGDFSEWILEKTQDKGVNVITDCVGGSYWEKNAKSIARDGHWVLYGLLGGGSVDGAILSTLLKKRVSITGTTLRTRSIEYKAELVAALAKDVLPYFSTGKLKPIVDSIFPMEKITDAHKKMESNTNIGKIVVEIRSEGDKKSEL</sequence>
<evidence type="ECO:0000313" key="5">
    <source>
        <dbReference type="EnsemblMetazoa" id="XP_020902254.1"/>
    </source>
</evidence>
<reference evidence="5" key="1">
    <citation type="submission" date="2022-11" db="UniProtKB">
        <authorList>
            <consortium name="EnsemblMetazoa"/>
        </authorList>
    </citation>
    <scope>IDENTIFICATION</scope>
</reference>
<evidence type="ECO:0000256" key="2">
    <source>
        <dbReference type="ARBA" id="ARBA00023002"/>
    </source>
</evidence>
<dbReference type="AlphaFoldDB" id="A0A913XD53"/>
<keyword evidence="6" id="KW-1185">Reference proteome</keyword>
<dbReference type="Pfam" id="PF00107">
    <property type="entry name" value="ADH_zinc_N"/>
    <property type="match status" value="1"/>
</dbReference>
<dbReference type="GO" id="GO:0003960">
    <property type="term" value="F:quinone reductase (NADPH) activity"/>
    <property type="evidence" value="ECO:0007669"/>
    <property type="project" value="TreeGrafter"/>
</dbReference>
<dbReference type="Proteomes" id="UP000887567">
    <property type="component" value="Unplaced"/>
</dbReference>
<accession>A0A913XD53</accession>
<dbReference type="OrthoDB" id="3509362at2759"/>
<proteinExistence type="predicted"/>
<dbReference type="GO" id="GO:0048038">
    <property type="term" value="F:quinone binding"/>
    <property type="evidence" value="ECO:0007669"/>
    <property type="project" value="TreeGrafter"/>
</dbReference>
<dbReference type="GO" id="GO:0070402">
    <property type="term" value="F:NADPH binding"/>
    <property type="evidence" value="ECO:0007669"/>
    <property type="project" value="TreeGrafter"/>
</dbReference>
<dbReference type="Gene3D" id="3.90.180.10">
    <property type="entry name" value="Medium-chain alcohol dehydrogenases, catalytic domain"/>
    <property type="match status" value="1"/>
</dbReference>
<dbReference type="OMA" id="WAEVPDP"/>
<dbReference type="Pfam" id="PF08240">
    <property type="entry name" value="ADH_N"/>
    <property type="match status" value="1"/>
</dbReference>
<dbReference type="InterPro" id="IPR020843">
    <property type="entry name" value="ER"/>
</dbReference>
<keyword evidence="2" id="KW-0560">Oxidoreductase</keyword>
<dbReference type="PANTHER" id="PTHR48106:SF18">
    <property type="entry name" value="QUINONE OXIDOREDUCTASE PIG3"/>
    <property type="match status" value="1"/>
</dbReference>
<dbReference type="SMART" id="SM00829">
    <property type="entry name" value="PKS_ER"/>
    <property type="match status" value="1"/>
</dbReference>
<dbReference type="EnsemblMetazoa" id="XM_021046595.2">
    <property type="protein sequence ID" value="XP_020902254.1"/>
    <property type="gene ID" value="LOC110240779"/>
</dbReference>
<dbReference type="GeneID" id="110240779"/>
<evidence type="ECO:0000256" key="1">
    <source>
        <dbReference type="ARBA" id="ARBA00022857"/>
    </source>
</evidence>
<dbReference type="InterPro" id="IPR014189">
    <property type="entry name" value="Quinone_OxRdtase_PIG3"/>
</dbReference>
<dbReference type="CDD" id="cd05276">
    <property type="entry name" value="p53_inducible_oxidoreductase"/>
    <property type="match status" value="1"/>
</dbReference>
<evidence type="ECO:0000256" key="3">
    <source>
        <dbReference type="SAM" id="SignalP"/>
    </source>
</evidence>
<dbReference type="SUPFAM" id="SSF51735">
    <property type="entry name" value="NAD(P)-binding Rossmann-fold domains"/>
    <property type="match status" value="1"/>
</dbReference>
<keyword evidence="1" id="KW-0521">NADP</keyword>
<name>A0A913XD53_EXADI</name>
<protein>
    <recommendedName>
        <fullName evidence="4">Enoyl reductase (ER) domain-containing protein</fullName>
    </recommendedName>
</protein>
<dbReference type="InterPro" id="IPR013149">
    <property type="entry name" value="ADH-like_C"/>
</dbReference>
<dbReference type="InterPro" id="IPR036291">
    <property type="entry name" value="NAD(P)-bd_dom_sf"/>
</dbReference>
<dbReference type="Gene3D" id="3.40.50.720">
    <property type="entry name" value="NAD(P)-binding Rossmann-like Domain"/>
    <property type="match status" value="1"/>
</dbReference>
<feature type="signal peptide" evidence="3">
    <location>
        <begin position="1"/>
        <end position="20"/>
    </location>
</feature>
<dbReference type="RefSeq" id="XP_020902254.1">
    <property type="nucleotide sequence ID" value="XM_021046595.2"/>
</dbReference>
<dbReference type="SUPFAM" id="SSF50129">
    <property type="entry name" value="GroES-like"/>
    <property type="match status" value="1"/>
</dbReference>
<dbReference type="NCBIfam" id="TIGR02824">
    <property type="entry name" value="quinone_pig3"/>
    <property type="match status" value="1"/>
</dbReference>
<evidence type="ECO:0000259" key="4">
    <source>
        <dbReference type="SMART" id="SM00829"/>
    </source>
</evidence>
<keyword evidence="3" id="KW-0732">Signal</keyword>
<dbReference type="InterPro" id="IPR011032">
    <property type="entry name" value="GroES-like_sf"/>
</dbReference>
<organism evidence="5 6">
    <name type="scientific">Exaiptasia diaphana</name>
    <name type="common">Tropical sea anemone</name>
    <name type="synonym">Aiptasia pulchella</name>
    <dbReference type="NCBI Taxonomy" id="2652724"/>
    <lineage>
        <taxon>Eukaryota</taxon>
        <taxon>Metazoa</taxon>
        <taxon>Cnidaria</taxon>
        <taxon>Anthozoa</taxon>
        <taxon>Hexacorallia</taxon>
        <taxon>Actiniaria</taxon>
        <taxon>Aiptasiidae</taxon>
        <taxon>Exaiptasia</taxon>
    </lineage>
</organism>
<dbReference type="PANTHER" id="PTHR48106">
    <property type="entry name" value="QUINONE OXIDOREDUCTASE PIG3-RELATED"/>
    <property type="match status" value="1"/>
</dbReference>
<feature type="domain" description="Enoyl reductase (ER)" evidence="4">
    <location>
        <begin position="32"/>
        <end position="347"/>
    </location>
</feature>
<evidence type="ECO:0000313" key="6">
    <source>
        <dbReference type="Proteomes" id="UP000887567"/>
    </source>
</evidence>
<dbReference type="InterPro" id="IPR013154">
    <property type="entry name" value="ADH-like_N"/>
</dbReference>